<dbReference type="InterPro" id="IPR000727">
    <property type="entry name" value="T_SNARE_dom"/>
</dbReference>
<dbReference type="CDD" id="cd15841">
    <property type="entry name" value="SNARE_Qc"/>
    <property type="match status" value="1"/>
</dbReference>
<keyword evidence="3" id="KW-0813">Transport</keyword>
<feature type="domain" description="T-SNARE coiled-coil homology" evidence="5">
    <location>
        <begin position="350"/>
        <end position="412"/>
    </location>
</feature>
<keyword evidence="4" id="KW-0812">Transmembrane</keyword>
<accession>A0ABR0PDJ8</accession>
<dbReference type="Pfam" id="PF05739">
    <property type="entry name" value="SNARE"/>
    <property type="match status" value="1"/>
</dbReference>
<protein>
    <recommendedName>
        <fullName evidence="5">t-SNARE coiled-coil homology domain-containing protein</fullName>
    </recommendedName>
</protein>
<name>A0ABR0PDJ8_GOSAR</name>
<dbReference type="InterPro" id="IPR035902">
    <property type="entry name" value="Nuc_phospho_transferase"/>
</dbReference>
<keyword evidence="4" id="KW-1133">Transmembrane helix</keyword>
<dbReference type="Proteomes" id="UP001358586">
    <property type="component" value="Chromosome 7"/>
</dbReference>
<reference evidence="6 7" key="1">
    <citation type="submission" date="2023-03" db="EMBL/GenBank/DDBJ databases">
        <title>WGS of Gossypium arboreum.</title>
        <authorList>
            <person name="Yu D."/>
        </authorList>
    </citation>
    <scope>NUCLEOTIDE SEQUENCE [LARGE SCALE GENOMIC DNA]</scope>
    <source>
        <tissue evidence="6">Leaf</tissue>
    </source>
</reference>
<evidence type="ECO:0000259" key="5">
    <source>
        <dbReference type="PROSITE" id="PS50192"/>
    </source>
</evidence>
<sequence>MTLHKEELAIHNSPPHRNDVVNRLAKLLMLTKAGLTSADCLPTLLQEEGEEGALSMTTRLRSASTSKGFPVNYCSGFRSVGTETACKEDGVSHQSFRLEVNAIDYGFEPTDTPRTDRSVSKNIELGLAALHGQKGPAYDLIILNAGIVDHLLGCDGAEDVTIALDRAREAVDSGLSNASFIGMETCEEVREKAEEALSAQMKLTAMWEIRARQKGWREKVAKSNAQTQDVASFEPPGKKLTFFNATRGLSGLTLLPALKFKLKHDMSMIINPLHSVFGISHHFRKLNAPLFFPILPKCGKPLIFTTWFSSDWRQRKVDELNKTIDVPARDPSRLALIIENLKVGEDGPSLLVLRQQDEELDELSSSVERIEGFGLTIHEELLAQEKIIDDLGTEMDCTTNRLDFVQKKVAMVMKKASVKSHIMMILILLVLFIILFILVFLT</sequence>
<dbReference type="InterPro" id="IPR010471">
    <property type="entry name" value="DUF1068"/>
</dbReference>
<keyword evidence="2" id="KW-0808">Transferase</keyword>
<evidence type="ECO:0000313" key="7">
    <source>
        <dbReference type="Proteomes" id="UP001358586"/>
    </source>
</evidence>
<dbReference type="SMART" id="SM00397">
    <property type="entry name" value="t_SNARE"/>
    <property type="match status" value="1"/>
</dbReference>
<keyword evidence="7" id="KW-1185">Reference proteome</keyword>
<dbReference type="Gene3D" id="3.40.1030.10">
    <property type="entry name" value="Nucleoside phosphorylase/phosphoribosyltransferase catalytic domain"/>
    <property type="match status" value="1"/>
</dbReference>
<dbReference type="EMBL" id="JARKNE010000007">
    <property type="protein sequence ID" value="KAK5819296.1"/>
    <property type="molecule type" value="Genomic_DNA"/>
</dbReference>
<feature type="transmembrane region" description="Helical" evidence="4">
    <location>
        <begin position="421"/>
        <end position="441"/>
    </location>
</feature>
<dbReference type="PROSITE" id="PS50192">
    <property type="entry name" value="T_SNARE"/>
    <property type="match status" value="1"/>
</dbReference>
<evidence type="ECO:0000256" key="3">
    <source>
        <dbReference type="ARBA" id="ARBA00022927"/>
    </source>
</evidence>
<keyword evidence="4" id="KW-0472">Membrane</keyword>
<proteinExistence type="predicted"/>
<dbReference type="PANTHER" id="PTHR32254">
    <property type="entry name" value="EXPRESSED PROTEIN"/>
    <property type="match status" value="1"/>
</dbReference>
<evidence type="ECO:0000256" key="4">
    <source>
        <dbReference type="SAM" id="Phobius"/>
    </source>
</evidence>
<dbReference type="PANTHER" id="PTHR32254:SF14">
    <property type="entry name" value="EXPRESSED PROTEIN"/>
    <property type="match status" value="1"/>
</dbReference>
<dbReference type="SUPFAM" id="SSF58038">
    <property type="entry name" value="SNARE fusion complex"/>
    <property type="match status" value="1"/>
</dbReference>
<evidence type="ECO:0000256" key="1">
    <source>
        <dbReference type="ARBA" id="ARBA00022676"/>
    </source>
</evidence>
<dbReference type="Pfam" id="PF06364">
    <property type="entry name" value="DUF1068"/>
    <property type="match status" value="1"/>
</dbReference>
<dbReference type="Gene3D" id="1.20.5.110">
    <property type="match status" value="1"/>
</dbReference>
<keyword evidence="3" id="KW-0653">Protein transport</keyword>
<evidence type="ECO:0000256" key="2">
    <source>
        <dbReference type="ARBA" id="ARBA00022679"/>
    </source>
</evidence>
<comment type="caution">
    <text evidence="6">The sequence shown here is derived from an EMBL/GenBank/DDBJ whole genome shotgun (WGS) entry which is preliminary data.</text>
</comment>
<keyword evidence="1" id="KW-0328">Glycosyltransferase</keyword>
<gene>
    <name evidence="6" type="ORF">PVK06_024274</name>
</gene>
<organism evidence="6 7">
    <name type="scientific">Gossypium arboreum</name>
    <name type="common">Tree cotton</name>
    <name type="synonym">Gossypium nanking</name>
    <dbReference type="NCBI Taxonomy" id="29729"/>
    <lineage>
        <taxon>Eukaryota</taxon>
        <taxon>Viridiplantae</taxon>
        <taxon>Streptophyta</taxon>
        <taxon>Embryophyta</taxon>
        <taxon>Tracheophyta</taxon>
        <taxon>Spermatophyta</taxon>
        <taxon>Magnoliopsida</taxon>
        <taxon>eudicotyledons</taxon>
        <taxon>Gunneridae</taxon>
        <taxon>Pentapetalae</taxon>
        <taxon>rosids</taxon>
        <taxon>malvids</taxon>
        <taxon>Malvales</taxon>
        <taxon>Malvaceae</taxon>
        <taxon>Malvoideae</taxon>
        <taxon>Gossypium</taxon>
    </lineage>
</organism>
<evidence type="ECO:0000313" key="6">
    <source>
        <dbReference type="EMBL" id="KAK5819296.1"/>
    </source>
</evidence>